<evidence type="ECO:0000313" key="2">
    <source>
        <dbReference type="Proteomes" id="UP001241377"/>
    </source>
</evidence>
<dbReference type="Proteomes" id="UP001241377">
    <property type="component" value="Unassembled WGS sequence"/>
</dbReference>
<reference evidence="1" key="1">
    <citation type="submission" date="2023-04" db="EMBL/GenBank/DDBJ databases">
        <title>Draft Genome sequencing of Naganishia species isolated from polar environments using Oxford Nanopore Technology.</title>
        <authorList>
            <person name="Leo P."/>
            <person name="Venkateswaran K."/>
        </authorList>
    </citation>
    <scope>NUCLEOTIDE SEQUENCE</scope>
    <source>
        <strain evidence="1">MNA-CCFEE 5261</strain>
    </source>
</reference>
<keyword evidence="2" id="KW-1185">Reference proteome</keyword>
<proteinExistence type="predicted"/>
<organism evidence="1 2">
    <name type="scientific">Naganishia cerealis</name>
    <dbReference type="NCBI Taxonomy" id="610337"/>
    <lineage>
        <taxon>Eukaryota</taxon>
        <taxon>Fungi</taxon>
        <taxon>Dikarya</taxon>
        <taxon>Basidiomycota</taxon>
        <taxon>Agaricomycotina</taxon>
        <taxon>Tremellomycetes</taxon>
        <taxon>Filobasidiales</taxon>
        <taxon>Filobasidiaceae</taxon>
        <taxon>Naganishia</taxon>
    </lineage>
</organism>
<sequence>MRRRISHQNDRLRRILSPGQLMQCHLHSRRHCFRPIATTASMQFLQECVNLGDGRGEGKRFSDVGAVLGWMIPVGDDLEEEEL</sequence>
<comment type="caution">
    <text evidence="1">The sequence shown here is derived from an EMBL/GenBank/DDBJ whole genome shotgun (WGS) entry which is preliminary data.</text>
</comment>
<name>A0ACC2WAN0_9TREE</name>
<protein>
    <submittedName>
        <fullName evidence="1">Uncharacterized protein</fullName>
    </submittedName>
</protein>
<evidence type="ECO:0000313" key="1">
    <source>
        <dbReference type="EMBL" id="KAJ9108117.1"/>
    </source>
</evidence>
<dbReference type="EMBL" id="JASBWR010000022">
    <property type="protein sequence ID" value="KAJ9108117.1"/>
    <property type="molecule type" value="Genomic_DNA"/>
</dbReference>
<gene>
    <name evidence="1" type="ORF">QFC19_002583</name>
</gene>
<accession>A0ACC2WAN0</accession>